<dbReference type="RefSeq" id="WP_005874452.1">
    <property type="nucleotide sequence ID" value="NC_002950.2"/>
</dbReference>
<accession>Q7MUA5</accession>
<evidence type="ECO:0000313" key="2">
    <source>
        <dbReference type="Proteomes" id="UP000000588"/>
    </source>
</evidence>
<dbReference type="EMBL" id="AE015924">
    <property type="protein sequence ID" value="AAQ66655.1"/>
    <property type="molecule type" value="Genomic_DNA"/>
</dbReference>
<keyword evidence="2" id="KW-1185">Reference proteome</keyword>
<evidence type="ECO:0000313" key="1">
    <source>
        <dbReference type="EMBL" id="AAQ66655.1"/>
    </source>
</evidence>
<protein>
    <recommendedName>
        <fullName evidence="3">Outer membrane protein beta-barrel domain-containing protein</fullName>
    </recommendedName>
</protein>
<name>Q7MUA5_PORGI</name>
<evidence type="ECO:0008006" key="3">
    <source>
        <dbReference type="Google" id="ProtNLM"/>
    </source>
</evidence>
<proteinExistence type="predicted"/>
<dbReference type="Proteomes" id="UP000000588">
    <property type="component" value="Chromosome"/>
</dbReference>
<dbReference type="AlphaFoldDB" id="Q7MUA5"/>
<dbReference type="HOGENOM" id="CLU_183766_0_0_10"/>
<dbReference type="KEGG" id="pgi:PG_1630"/>
<dbReference type="BioCyc" id="PGIN242619:G1G02-1526-MONOMER"/>
<reference evidence="1 2" key="1">
    <citation type="journal article" date="2003" name="J. Bacteriol.">
        <title>Complete genome sequence of the oral pathogenic bacterium Porphyromonas gingivalis strain W83.</title>
        <authorList>
            <person name="Nelson K."/>
            <person name="Fleishmann R."/>
            <person name="DeBoy R."/>
            <person name="Paulsen I."/>
            <person name="Fouts D."/>
            <person name="Eisen J."/>
            <person name="Daugherty S."/>
            <person name="Dodson R."/>
            <person name="Durkin A."/>
            <person name="Gwinn M."/>
            <person name="Haft D."/>
            <person name="Kolonay J."/>
            <person name="Nelson W."/>
            <person name="White O."/>
            <person name="Mason T."/>
            <person name="Tallon L."/>
            <person name="Gray J."/>
            <person name="Granger D."/>
            <person name="Tettelin H."/>
            <person name="Dong H."/>
            <person name="Galvin J."/>
            <person name="Duncan M."/>
            <person name="Dewhirst F."/>
            <person name="Fraser C."/>
        </authorList>
    </citation>
    <scope>NUCLEOTIDE SEQUENCE [LARGE SCALE GENOMIC DNA]</scope>
    <source>
        <strain evidence="2">ATCC BAA-308 / W83</strain>
    </source>
</reference>
<gene>
    <name evidence="1" type="ordered locus">PG_1630</name>
</gene>
<organism evidence="1 2">
    <name type="scientific">Porphyromonas gingivalis (strain ATCC BAA-308 / W83)</name>
    <dbReference type="NCBI Taxonomy" id="242619"/>
    <lineage>
        <taxon>Bacteria</taxon>
        <taxon>Pseudomonadati</taxon>
        <taxon>Bacteroidota</taxon>
        <taxon>Bacteroidia</taxon>
        <taxon>Bacteroidales</taxon>
        <taxon>Porphyromonadaceae</taxon>
        <taxon>Porphyromonas</taxon>
    </lineage>
</organism>
<dbReference type="EnsemblBacteria" id="AAQ66655">
    <property type="protein sequence ID" value="AAQ66655"/>
    <property type="gene ID" value="PG_1630"/>
</dbReference>
<dbReference type="STRING" id="242619.PG_1630"/>
<sequence>MAVAGFSPIKLIWKNSRHDLVLAGQAGLSYKNNNYLYMDVDNKHAMARTYANGKFSLGARMAYEYRISNTLGAGATATYEFGGEVFAALATFNVHF</sequence>